<dbReference type="Proteomes" id="UP001056035">
    <property type="component" value="Chromosome"/>
</dbReference>
<dbReference type="Pfam" id="PF00561">
    <property type="entry name" value="Abhydrolase_1"/>
    <property type="match status" value="1"/>
</dbReference>
<gene>
    <name evidence="3" type="ORF">NBH00_02015</name>
</gene>
<dbReference type="InterPro" id="IPR000639">
    <property type="entry name" value="Epox_hydrolase-like"/>
</dbReference>
<evidence type="ECO:0000259" key="2">
    <source>
        <dbReference type="Pfam" id="PF00561"/>
    </source>
</evidence>
<organism evidence="3 4">
    <name type="scientific">Paraconexibacter antarcticus</name>
    <dbReference type="NCBI Taxonomy" id="2949664"/>
    <lineage>
        <taxon>Bacteria</taxon>
        <taxon>Bacillati</taxon>
        <taxon>Actinomycetota</taxon>
        <taxon>Thermoleophilia</taxon>
        <taxon>Solirubrobacterales</taxon>
        <taxon>Paraconexibacteraceae</taxon>
        <taxon>Paraconexibacter</taxon>
    </lineage>
</organism>
<reference evidence="3 4" key="1">
    <citation type="submission" date="2022-06" db="EMBL/GenBank/DDBJ databases">
        <title>Paraconexibacter antarcticus.</title>
        <authorList>
            <person name="Kim C.S."/>
        </authorList>
    </citation>
    <scope>NUCLEOTIDE SEQUENCE [LARGE SCALE GENOMIC DNA]</scope>
    <source>
        <strain evidence="3 4">02-257</strain>
    </source>
</reference>
<name>A0ABY5DVP2_9ACTN</name>
<dbReference type="SUPFAM" id="SSF53474">
    <property type="entry name" value="alpha/beta-Hydrolases"/>
    <property type="match status" value="1"/>
</dbReference>
<dbReference type="GO" id="GO:0016787">
    <property type="term" value="F:hydrolase activity"/>
    <property type="evidence" value="ECO:0007669"/>
    <property type="project" value="UniProtKB-KW"/>
</dbReference>
<keyword evidence="4" id="KW-1185">Reference proteome</keyword>
<dbReference type="PRINTS" id="PR00412">
    <property type="entry name" value="EPOXHYDRLASE"/>
</dbReference>
<dbReference type="Gene3D" id="3.40.50.1820">
    <property type="entry name" value="alpha/beta hydrolase"/>
    <property type="match status" value="1"/>
</dbReference>
<evidence type="ECO:0000256" key="1">
    <source>
        <dbReference type="ARBA" id="ARBA00022801"/>
    </source>
</evidence>
<dbReference type="InterPro" id="IPR000073">
    <property type="entry name" value="AB_hydrolase_1"/>
</dbReference>
<dbReference type="RefSeq" id="WP_254571686.1">
    <property type="nucleotide sequence ID" value="NZ_CP098502.1"/>
</dbReference>
<feature type="domain" description="AB hydrolase-1" evidence="2">
    <location>
        <begin position="33"/>
        <end position="136"/>
    </location>
</feature>
<dbReference type="PANTHER" id="PTHR43329">
    <property type="entry name" value="EPOXIDE HYDROLASE"/>
    <property type="match status" value="1"/>
</dbReference>
<evidence type="ECO:0000313" key="3">
    <source>
        <dbReference type="EMBL" id="UTI64994.1"/>
    </source>
</evidence>
<dbReference type="InterPro" id="IPR029058">
    <property type="entry name" value="AB_hydrolase_fold"/>
</dbReference>
<evidence type="ECO:0000313" key="4">
    <source>
        <dbReference type="Proteomes" id="UP001056035"/>
    </source>
</evidence>
<sequence length="288" mass="31775">MRAYPPCDGVEHSFVLAGDVRLHVATAGPADGPVVVLLHGWPEHWWLWHDVIPALAADGRRVIAPDLRGFGWSEITADGYDKEQFASDVLALLDALGVETFDLVGHDWGGWTAQLIALRAPERVRRLALLNISHVWLTVGGGRARHAHKLAYQPLVGAPVIGPLAHRTGLLWTIMGRAGITAEGVAEYRAAFRAPGRALAGSKVYRTFLRREVPAILRGRYAGQRLRMPTRMLFGTDDIAIHPSLLDGFEDHADDVRITWVDDCGHFIVDEQPARVVAWLREVLAEPV</sequence>
<protein>
    <submittedName>
        <fullName evidence="3">Alpha/beta hydrolase</fullName>
    </submittedName>
</protein>
<keyword evidence="1 3" id="KW-0378">Hydrolase</keyword>
<dbReference type="EMBL" id="CP098502">
    <property type="protein sequence ID" value="UTI64994.1"/>
    <property type="molecule type" value="Genomic_DNA"/>
</dbReference>
<proteinExistence type="predicted"/>
<dbReference type="PRINTS" id="PR00111">
    <property type="entry name" value="ABHYDROLASE"/>
</dbReference>
<accession>A0ABY5DVP2</accession>